<comment type="caution">
    <text evidence="8">The sequence shown here is derived from an EMBL/GenBank/DDBJ whole genome shotgun (WGS) entry which is preliminary data.</text>
</comment>
<keyword evidence="9" id="KW-1185">Reference proteome</keyword>
<keyword evidence="5" id="KW-0998">Cell outer membrane</keyword>
<dbReference type="Pfam" id="PF07980">
    <property type="entry name" value="SusD_RagB"/>
    <property type="match status" value="1"/>
</dbReference>
<feature type="domain" description="SusD-like N-terminal" evidence="7">
    <location>
        <begin position="81"/>
        <end position="223"/>
    </location>
</feature>
<evidence type="ECO:0000313" key="8">
    <source>
        <dbReference type="EMBL" id="KIO78995.1"/>
    </source>
</evidence>
<evidence type="ECO:0000256" key="4">
    <source>
        <dbReference type="ARBA" id="ARBA00023136"/>
    </source>
</evidence>
<evidence type="ECO:0000259" key="7">
    <source>
        <dbReference type="Pfam" id="PF14322"/>
    </source>
</evidence>
<sequence>MKINKMLFFLVLAIQFSSCKKFLTTTNEGQLIPKSAADYDLLLNSEQLINSGNGLLDVMTDDAYNPLFRSSGTPSSALAYIWADQLDERADNPPVIWSDHYAHIYIFNIIINKVDQAETGTTTKKRSLKAEALLGRAFELLSLVNIYGKPYDKASAATNPAVPFIVSNDITVKTPPRASVDFIYEQIIHDIKAAIPDLPADNSINKFRGSISAANSILARTYLYMGNYEEAAKYAELAINGGTTELLDYNVTGIPLSLISKQEIYVRFDNVSGVGADPGLLESYDQNDFRLNLYYYLDTLNNARQGVPNLVPERNNYGTSVAEMKLIIAEAAARANHISLALQQLNELRKFRISRAAYQPVQLAGQEEVLQSILQERRRELAFKGLRWFDMRRFDLEGRMKAITRLDDHNMEAGVLAVHSSKYTLKIPANVLSFNPDMSQN</sequence>
<dbReference type="OrthoDB" id="697229at2"/>
<feature type="domain" description="RagB/SusD" evidence="6">
    <location>
        <begin position="322"/>
        <end position="441"/>
    </location>
</feature>
<evidence type="ECO:0008006" key="10">
    <source>
        <dbReference type="Google" id="ProtNLM"/>
    </source>
</evidence>
<evidence type="ECO:0000259" key="6">
    <source>
        <dbReference type="Pfam" id="PF07980"/>
    </source>
</evidence>
<comment type="similarity">
    <text evidence="2">Belongs to the SusD family.</text>
</comment>
<keyword evidence="4" id="KW-0472">Membrane</keyword>
<proteinExistence type="inferred from homology"/>
<dbReference type="Gene3D" id="1.25.40.390">
    <property type="match status" value="2"/>
</dbReference>
<dbReference type="Proteomes" id="UP000032049">
    <property type="component" value="Unassembled WGS sequence"/>
</dbReference>
<gene>
    <name evidence="8" type="ORF">TH53_00485</name>
</gene>
<dbReference type="InterPro" id="IPR033985">
    <property type="entry name" value="SusD-like_N"/>
</dbReference>
<dbReference type="CDD" id="cd08977">
    <property type="entry name" value="SusD"/>
    <property type="match status" value="1"/>
</dbReference>
<accession>A0A0D0GRW2</accession>
<evidence type="ECO:0000313" key="9">
    <source>
        <dbReference type="Proteomes" id="UP000032049"/>
    </source>
</evidence>
<evidence type="ECO:0000256" key="1">
    <source>
        <dbReference type="ARBA" id="ARBA00004442"/>
    </source>
</evidence>
<dbReference type="RefSeq" id="WP_041877317.1">
    <property type="nucleotide sequence ID" value="NZ_CP157278.1"/>
</dbReference>
<keyword evidence="3" id="KW-0732">Signal</keyword>
<evidence type="ECO:0000256" key="5">
    <source>
        <dbReference type="ARBA" id="ARBA00023237"/>
    </source>
</evidence>
<comment type="subcellular location">
    <subcellularLocation>
        <location evidence="1">Cell outer membrane</location>
    </subcellularLocation>
</comment>
<reference evidence="8 9" key="1">
    <citation type="submission" date="2015-01" db="EMBL/GenBank/DDBJ databases">
        <title>Draft genome sequence of Pedobacter sp. NL19 isolated from sludge of an effluent treatment pond in an abandoned uranium mine.</title>
        <authorList>
            <person name="Santos T."/>
            <person name="Caetano T."/>
            <person name="Covas C."/>
            <person name="Cruz A."/>
            <person name="Mendo S."/>
        </authorList>
    </citation>
    <scope>NUCLEOTIDE SEQUENCE [LARGE SCALE GENOMIC DNA]</scope>
    <source>
        <strain evidence="8 9">NL19</strain>
    </source>
</reference>
<dbReference type="Pfam" id="PF14322">
    <property type="entry name" value="SusD-like_3"/>
    <property type="match status" value="1"/>
</dbReference>
<protein>
    <recommendedName>
        <fullName evidence="10">SusD family protein</fullName>
    </recommendedName>
</protein>
<dbReference type="GO" id="GO:0009279">
    <property type="term" value="C:cell outer membrane"/>
    <property type="evidence" value="ECO:0007669"/>
    <property type="project" value="UniProtKB-SubCell"/>
</dbReference>
<evidence type="ECO:0000256" key="3">
    <source>
        <dbReference type="ARBA" id="ARBA00022729"/>
    </source>
</evidence>
<organism evidence="8 9">
    <name type="scientific">Pedobacter lusitanus</name>
    <dbReference type="NCBI Taxonomy" id="1503925"/>
    <lineage>
        <taxon>Bacteria</taxon>
        <taxon>Pseudomonadati</taxon>
        <taxon>Bacteroidota</taxon>
        <taxon>Sphingobacteriia</taxon>
        <taxon>Sphingobacteriales</taxon>
        <taxon>Sphingobacteriaceae</taxon>
        <taxon>Pedobacter</taxon>
    </lineage>
</organism>
<dbReference type="InterPro" id="IPR011990">
    <property type="entry name" value="TPR-like_helical_dom_sf"/>
</dbReference>
<dbReference type="EMBL" id="JXRA01000003">
    <property type="protein sequence ID" value="KIO78995.1"/>
    <property type="molecule type" value="Genomic_DNA"/>
</dbReference>
<dbReference type="AlphaFoldDB" id="A0A0D0GRW2"/>
<dbReference type="InterPro" id="IPR012944">
    <property type="entry name" value="SusD_RagB_dom"/>
</dbReference>
<dbReference type="STRING" id="1503925.TH53_00485"/>
<name>A0A0D0GRW2_9SPHI</name>
<dbReference type="SUPFAM" id="SSF48452">
    <property type="entry name" value="TPR-like"/>
    <property type="match status" value="1"/>
</dbReference>
<evidence type="ECO:0000256" key="2">
    <source>
        <dbReference type="ARBA" id="ARBA00006275"/>
    </source>
</evidence>